<accession>A0A813MJ27</accession>
<dbReference type="Proteomes" id="UP000663879">
    <property type="component" value="Unassembled WGS sequence"/>
</dbReference>
<organism evidence="2 3">
    <name type="scientific">Brachionus calyciflorus</name>
    <dbReference type="NCBI Taxonomy" id="104777"/>
    <lineage>
        <taxon>Eukaryota</taxon>
        <taxon>Metazoa</taxon>
        <taxon>Spiralia</taxon>
        <taxon>Gnathifera</taxon>
        <taxon>Rotifera</taxon>
        <taxon>Eurotatoria</taxon>
        <taxon>Monogononta</taxon>
        <taxon>Pseudotrocha</taxon>
        <taxon>Ploima</taxon>
        <taxon>Brachionidae</taxon>
        <taxon>Brachionus</taxon>
    </lineage>
</organism>
<reference evidence="2" key="1">
    <citation type="submission" date="2021-02" db="EMBL/GenBank/DDBJ databases">
        <authorList>
            <person name="Nowell W R."/>
        </authorList>
    </citation>
    <scope>NUCLEOTIDE SEQUENCE</scope>
    <source>
        <strain evidence="2">Ploen Becks lab</strain>
    </source>
</reference>
<dbReference type="SUPFAM" id="SSF48403">
    <property type="entry name" value="Ankyrin repeat"/>
    <property type="match status" value="1"/>
</dbReference>
<dbReference type="Pfam" id="PF01585">
    <property type="entry name" value="G-patch"/>
    <property type="match status" value="1"/>
</dbReference>
<gene>
    <name evidence="2" type="ORF">OXX778_LOCUS2174</name>
</gene>
<dbReference type="PROSITE" id="PS50174">
    <property type="entry name" value="G_PATCH"/>
    <property type="match status" value="1"/>
</dbReference>
<dbReference type="PANTHER" id="PTHR20923:SF1">
    <property type="entry name" value="G PATCH DOMAIN AND ANKYRIN REPEAT-CONTAINING PROTEIN 1"/>
    <property type="match status" value="1"/>
</dbReference>
<dbReference type="InterPro" id="IPR039146">
    <property type="entry name" value="GPANK1"/>
</dbReference>
<sequence length="353" mass="40784">MDHSSNDLSQNSTQTLFKQNYKFINFQKSSDTKNLGSSNDESIKDFYHDLIKTNQSDQSENMIDLSEPDDLEIIEIKNPNELKIDPKDFLKAVNNGDTKIVLDYINNNGDVLVLDSFKWNALMISIAASNNQMVKFLFENIKDKQAINQLLLNSDSSGNSAETLAEKFKNTDIINLIKDFRIKNETSETNIVDLEEDDEIEILEENEFFCESCQKSFKFKDKSHNEHLTSIAHLINENMKDTERQKRILANYHLRGTNKGYQLMLKSGWNELGLGANEQGRVMPVKTRIKLDRLGIGIDTKSKPYTRPIRSLKLKSSRSDSQLLKQAKNLKDTLEANKRLQKRERELRRYFDS</sequence>
<evidence type="ECO:0000313" key="3">
    <source>
        <dbReference type="Proteomes" id="UP000663879"/>
    </source>
</evidence>
<dbReference type="OrthoDB" id="4735278at2759"/>
<dbReference type="InterPro" id="IPR036770">
    <property type="entry name" value="Ankyrin_rpt-contain_sf"/>
</dbReference>
<proteinExistence type="predicted"/>
<dbReference type="Pfam" id="PF12796">
    <property type="entry name" value="Ank_2"/>
    <property type="match status" value="1"/>
</dbReference>
<feature type="domain" description="G-patch" evidence="1">
    <location>
        <begin position="256"/>
        <end position="301"/>
    </location>
</feature>
<dbReference type="GO" id="GO:0003676">
    <property type="term" value="F:nucleic acid binding"/>
    <property type="evidence" value="ECO:0007669"/>
    <property type="project" value="InterPro"/>
</dbReference>
<name>A0A813MJ27_9BILA</name>
<evidence type="ECO:0000313" key="2">
    <source>
        <dbReference type="EMBL" id="CAF0721241.1"/>
    </source>
</evidence>
<evidence type="ECO:0000259" key="1">
    <source>
        <dbReference type="PROSITE" id="PS50174"/>
    </source>
</evidence>
<dbReference type="Gene3D" id="1.25.40.20">
    <property type="entry name" value="Ankyrin repeat-containing domain"/>
    <property type="match status" value="1"/>
</dbReference>
<dbReference type="EMBL" id="CAJNOC010000162">
    <property type="protein sequence ID" value="CAF0721241.1"/>
    <property type="molecule type" value="Genomic_DNA"/>
</dbReference>
<comment type="caution">
    <text evidence="2">The sequence shown here is derived from an EMBL/GenBank/DDBJ whole genome shotgun (WGS) entry which is preliminary data.</text>
</comment>
<dbReference type="InterPro" id="IPR000467">
    <property type="entry name" value="G_patch_dom"/>
</dbReference>
<dbReference type="AlphaFoldDB" id="A0A813MJ27"/>
<dbReference type="InterPro" id="IPR002110">
    <property type="entry name" value="Ankyrin_rpt"/>
</dbReference>
<keyword evidence="3" id="KW-1185">Reference proteome</keyword>
<dbReference type="PANTHER" id="PTHR20923">
    <property type="entry name" value="BAT4 PROTEIN-RELATED"/>
    <property type="match status" value="1"/>
</dbReference>
<protein>
    <recommendedName>
        <fullName evidence="1">G-patch domain-containing protein</fullName>
    </recommendedName>
</protein>
<dbReference type="SMART" id="SM00443">
    <property type="entry name" value="G_patch"/>
    <property type="match status" value="1"/>
</dbReference>